<feature type="compositionally biased region" description="Basic and acidic residues" evidence="1">
    <location>
        <begin position="500"/>
        <end position="512"/>
    </location>
</feature>
<feature type="region of interest" description="Disordered" evidence="1">
    <location>
        <begin position="421"/>
        <end position="539"/>
    </location>
</feature>
<dbReference type="RefSeq" id="XP_003655431.1">
    <property type="nucleotide sequence ID" value="XM_003655383.1"/>
</dbReference>
<dbReference type="GeneID" id="11520344"/>
<evidence type="ECO:0000256" key="1">
    <source>
        <dbReference type="SAM" id="MobiDB-lite"/>
    </source>
</evidence>
<feature type="compositionally biased region" description="Polar residues" evidence="1">
    <location>
        <begin position="391"/>
        <end position="409"/>
    </location>
</feature>
<feature type="compositionally biased region" description="Polar residues" evidence="1">
    <location>
        <begin position="421"/>
        <end position="452"/>
    </location>
</feature>
<accession>G2RBC4</accession>
<name>G2RBC4_THETT</name>
<gene>
    <name evidence="2" type="ORF">THITE_155749</name>
</gene>
<dbReference type="KEGG" id="ttt:THITE_155749"/>
<sequence length="539" mass="60351">MADRRRTLRSHTRRASMENWSERIKVRRWLDDGHGIFIQRRLHGEGNGPLPYSFEVTEHGSVELCLMVNWTFFVATSPRRRLKDWFAVNRHGEPTKDLRYDGLYNLGASQGGLGLLAGPGVWNLDVFVDLASDALLIMATGLLPCGSIQHSQLRLPLVVLEDCIPATGEDFLRLHVDLNEVEIEFPGAIAEQHQLALAEGQATSRSIAAAHTVSDAGGGRPVADDPESTDDDETEDQGPDDGRSPSMRAASSPVTAESDSRVPSSHGTQSRDSQSPETWEEDAEIQWYNHRDLYALSLDTQSQQRPPDLHGLYTRDLQSRSLPLGRATDVYRRNSQEESEEHLSQLNQHAYRLQVRRRPPDLPHGQYFRDKQSRSPPLDRPSDGYQRESQKYQQIQPHSRSQLESGHSYVSQWHIHQPPTSYLRNSYSRSQPHTDSFTSDTPGDSYYTPHNTQPQPQPQPQPPDGSGAVAHQQTAAESDHCSMCGSPSSATASSSAGRWGSREEGIELERVKFGGRLGRWPGELRWNEEGPSFSGTDKE</sequence>
<evidence type="ECO:0000313" key="3">
    <source>
        <dbReference type="Proteomes" id="UP000008181"/>
    </source>
</evidence>
<dbReference type="EMBL" id="CP003012">
    <property type="protein sequence ID" value="AEO69095.1"/>
    <property type="molecule type" value="Genomic_DNA"/>
</dbReference>
<feature type="compositionally biased region" description="Basic and acidic residues" evidence="1">
    <location>
        <begin position="380"/>
        <end position="390"/>
    </location>
</feature>
<evidence type="ECO:0000313" key="2">
    <source>
        <dbReference type="EMBL" id="AEO69095.1"/>
    </source>
</evidence>
<feature type="compositionally biased region" description="Low complexity" evidence="1">
    <location>
        <begin position="482"/>
        <end position="499"/>
    </location>
</feature>
<reference evidence="2 3" key="1">
    <citation type="journal article" date="2011" name="Nat. Biotechnol.">
        <title>Comparative genomic analysis of the thermophilic biomass-degrading fungi Myceliophthora thermophila and Thielavia terrestris.</title>
        <authorList>
            <person name="Berka R.M."/>
            <person name="Grigoriev I.V."/>
            <person name="Otillar R."/>
            <person name="Salamov A."/>
            <person name="Grimwood J."/>
            <person name="Reid I."/>
            <person name="Ishmael N."/>
            <person name="John T."/>
            <person name="Darmond C."/>
            <person name="Moisan M.-C."/>
            <person name="Henrissat B."/>
            <person name="Coutinho P.M."/>
            <person name="Lombard V."/>
            <person name="Natvig D.O."/>
            <person name="Lindquist E."/>
            <person name="Schmutz J."/>
            <person name="Lucas S."/>
            <person name="Harris P."/>
            <person name="Powlowski J."/>
            <person name="Bellemare A."/>
            <person name="Taylor D."/>
            <person name="Butler G."/>
            <person name="de Vries R.P."/>
            <person name="Allijn I.E."/>
            <person name="van den Brink J."/>
            <person name="Ushinsky S."/>
            <person name="Storms R."/>
            <person name="Powell A.J."/>
            <person name="Paulsen I.T."/>
            <person name="Elbourne L.D.H."/>
            <person name="Baker S.E."/>
            <person name="Magnuson J."/>
            <person name="LaBoissiere S."/>
            <person name="Clutterbuck A.J."/>
            <person name="Martinez D."/>
            <person name="Wogulis M."/>
            <person name="de Leon A.L."/>
            <person name="Rey M.W."/>
            <person name="Tsang A."/>
        </authorList>
    </citation>
    <scope>NUCLEOTIDE SEQUENCE [LARGE SCALE GENOMIC DNA]</scope>
    <source>
        <strain evidence="3">ATCC 38088 / NRRL 8126</strain>
    </source>
</reference>
<proteinExistence type="predicted"/>
<feature type="compositionally biased region" description="Acidic residues" evidence="1">
    <location>
        <begin position="224"/>
        <end position="239"/>
    </location>
</feature>
<organism evidence="2 3">
    <name type="scientific">Thermothielavioides terrestris (strain ATCC 38088 / NRRL 8126)</name>
    <name type="common">Thielavia terrestris</name>
    <dbReference type="NCBI Taxonomy" id="578455"/>
    <lineage>
        <taxon>Eukaryota</taxon>
        <taxon>Fungi</taxon>
        <taxon>Dikarya</taxon>
        <taxon>Ascomycota</taxon>
        <taxon>Pezizomycotina</taxon>
        <taxon>Sordariomycetes</taxon>
        <taxon>Sordariomycetidae</taxon>
        <taxon>Sordariales</taxon>
        <taxon>Chaetomiaceae</taxon>
        <taxon>Thermothielavioides</taxon>
        <taxon>Thermothielavioides terrestris</taxon>
    </lineage>
</organism>
<dbReference type="Proteomes" id="UP000008181">
    <property type="component" value="Chromosome 4"/>
</dbReference>
<keyword evidence="3" id="KW-1185">Reference proteome</keyword>
<dbReference type="AlphaFoldDB" id="G2RBC4"/>
<dbReference type="HOGENOM" id="CLU_505455_0_0_1"/>
<feature type="compositionally biased region" description="Polar residues" evidence="1">
    <location>
        <begin position="252"/>
        <end position="277"/>
    </location>
</feature>
<protein>
    <submittedName>
        <fullName evidence="2">Uncharacterized protein</fullName>
    </submittedName>
</protein>
<feature type="region of interest" description="Disordered" evidence="1">
    <location>
        <begin position="353"/>
        <end position="409"/>
    </location>
</feature>
<feature type="region of interest" description="Disordered" evidence="1">
    <location>
        <begin position="211"/>
        <end position="281"/>
    </location>
</feature>